<name>A0A011NJL0_9PROT</name>
<accession>A0A011NJL0</accession>
<organism evidence="2 3">
    <name type="scientific">Candidatus Accumulibacter adjunctus</name>
    <dbReference type="NCBI Taxonomy" id="1454001"/>
    <lineage>
        <taxon>Bacteria</taxon>
        <taxon>Pseudomonadati</taxon>
        <taxon>Pseudomonadota</taxon>
        <taxon>Betaproteobacteria</taxon>
        <taxon>Candidatus Accumulibacter</taxon>
    </lineage>
</organism>
<comment type="caution">
    <text evidence="2">The sequence shown here is derived from an EMBL/GenBank/DDBJ whole genome shotgun (WGS) entry which is preliminary data.</text>
</comment>
<feature type="transmembrane region" description="Helical" evidence="1">
    <location>
        <begin position="75"/>
        <end position="98"/>
    </location>
</feature>
<dbReference type="AlphaFoldDB" id="A0A011NJL0"/>
<protein>
    <submittedName>
        <fullName evidence="2">Uncharacterized protein</fullName>
    </submittedName>
</protein>
<reference evidence="2" key="1">
    <citation type="submission" date="2014-02" db="EMBL/GenBank/DDBJ databases">
        <title>Expanding our view of genomic diversity in Candidatus Accumulibacter clades.</title>
        <authorList>
            <person name="Skennerton C.T."/>
            <person name="Barr J.J."/>
            <person name="Slater F.R."/>
            <person name="Bond P.L."/>
            <person name="Tyson G.W."/>
        </authorList>
    </citation>
    <scope>NUCLEOTIDE SEQUENCE [LARGE SCALE GENOMIC DNA]</scope>
</reference>
<feature type="transmembrane region" description="Helical" evidence="1">
    <location>
        <begin position="196"/>
        <end position="214"/>
    </location>
</feature>
<keyword evidence="3" id="KW-1185">Reference proteome</keyword>
<evidence type="ECO:0000256" key="1">
    <source>
        <dbReference type="SAM" id="Phobius"/>
    </source>
</evidence>
<feature type="transmembrane region" description="Helical" evidence="1">
    <location>
        <begin position="221"/>
        <end position="242"/>
    </location>
</feature>
<feature type="transmembrane region" description="Helical" evidence="1">
    <location>
        <begin position="7"/>
        <end position="33"/>
    </location>
</feature>
<keyword evidence="1" id="KW-1133">Transmembrane helix</keyword>
<dbReference type="PATRIC" id="fig|1454001.3.peg.3677"/>
<proteinExistence type="predicted"/>
<gene>
    <name evidence="2" type="ORF">AW08_03639</name>
</gene>
<sequence>MDLIKGITLFLGWLSGSLAGIAAVLYSFGYLVARAQLNLLGLQGLVAQDADHFLQEGAKFLVVLAADYLSPAFPWLYFAGWLLLAALPLLMLVGWLAARRRQALQQLADRLALRGTQVLQQLPWSWRKLAFAALVLVLLLRLTTHLNPFVDVLAVADILYATPVSSESQGSAEIRQWLTSPDRADLVLLKSRFGELLRGAAEVALVVVAVWYLGAASPWRLWLALPFMVVLVVYTLLLPMAYGVLVRPNEYPLVAVSSDSPLLAGVRGDLFLLRRTGDEFVFWDKAARRVLWVPASQVAGVSARASRLLFKE</sequence>
<evidence type="ECO:0000313" key="2">
    <source>
        <dbReference type="EMBL" id="EXI64555.1"/>
    </source>
</evidence>
<dbReference type="EMBL" id="JFAX01000033">
    <property type="protein sequence ID" value="EXI64555.1"/>
    <property type="molecule type" value="Genomic_DNA"/>
</dbReference>
<dbReference type="STRING" id="1454001.AW08_03639"/>
<evidence type="ECO:0000313" key="3">
    <source>
        <dbReference type="Proteomes" id="UP000020218"/>
    </source>
</evidence>
<keyword evidence="1" id="KW-0472">Membrane</keyword>
<dbReference type="Proteomes" id="UP000020218">
    <property type="component" value="Unassembled WGS sequence"/>
</dbReference>
<keyword evidence="1" id="KW-0812">Transmembrane</keyword>